<reference evidence="2 3" key="1">
    <citation type="journal article" date="2013" name="Genome Announc.">
        <title>Complete Genome Sequence of the Porcine Strain Brachyspira pilosicoli P43/6/78(T.).</title>
        <authorList>
            <person name="Lin C."/>
            <person name="den Bakker H.C."/>
            <person name="Suzuki H."/>
            <person name="Lefebure T."/>
            <person name="Ponnala L."/>
            <person name="Sun Q."/>
            <person name="Stanhope M.J."/>
            <person name="Wiedmann M."/>
            <person name="Duhamel G.E."/>
        </authorList>
    </citation>
    <scope>NUCLEOTIDE SEQUENCE [LARGE SCALE GENOMIC DNA]</scope>
    <source>
        <strain evidence="2 3">P43/6/78</strain>
    </source>
</reference>
<dbReference type="PANTHER" id="PTHR47738:SF1">
    <property type="entry name" value="NITROGEN REGULATORY PROTEIN"/>
    <property type="match status" value="1"/>
</dbReference>
<dbReference type="EMBL" id="CP002873">
    <property type="protein sequence ID" value="AGA67243.1"/>
    <property type="molecule type" value="Genomic_DNA"/>
</dbReference>
<dbReference type="PANTHER" id="PTHR47738">
    <property type="entry name" value="PTS SYSTEM FRUCTOSE-LIKE EIIA COMPONENT-RELATED"/>
    <property type="match status" value="1"/>
</dbReference>
<protein>
    <submittedName>
        <fullName evidence="2">PTS system fructose-specific transporter subunit EIIBC</fullName>
    </submittedName>
</protein>
<dbReference type="InterPro" id="IPR051541">
    <property type="entry name" value="PTS_SugarTrans_NitroReg"/>
</dbReference>
<dbReference type="PROSITE" id="PS51094">
    <property type="entry name" value="PTS_EIIA_TYPE_2"/>
    <property type="match status" value="1"/>
</dbReference>
<evidence type="ECO:0000313" key="2">
    <source>
        <dbReference type="EMBL" id="AGA67243.1"/>
    </source>
</evidence>
<proteinExistence type="predicted"/>
<dbReference type="RefSeq" id="WP_014935325.1">
    <property type="nucleotide sequence ID" value="NC_019908.1"/>
</dbReference>
<evidence type="ECO:0000259" key="1">
    <source>
        <dbReference type="PROSITE" id="PS51094"/>
    </source>
</evidence>
<name>A0A3B6VN12_BRAPL</name>
<feature type="domain" description="PTS EIIA type-2" evidence="1">
    <location>
        <begin position="9"/>
        <end position="153"/>
    </location>
</feature>
<keyword evidence="3" id="KW-1185">Reference proteome</keyword>
<organism evidence="2 3">
    <name type="scientific">Brachyspira pilosicoli P43/6/78</name>
    <dbReference type="NCBI Taxonomy" id="1042417"/>
    <lineage>
        <taxon>Bacteria</taxon>
        <taxon>Pseudomonadati</taxon>
        <taxon>Spirochaetota</taxon>
        <taxon>Spirochaetia</taxon>
        <taxon>Brachyspirales</taxon>
        <taxon>Brachyspiraceae</taxon>
        <taxon>Brachyspira</taxon>
    </lineage>
</organism>
<dbReference type="Pfam" id="PF00359">
    <property type="entry name" value="PTS_EIIA_2"/>
    <property type="match status" value="1"/>
</dbReference>
<dbReference type="AlphaFoldDB" id="A0A3B6VN12"/>
<gene>
    <name evidence="2" type="ORF">BPP43_10345</name>
</gene>
<dbReference type="GO" id="GO:0030295">
    <property type="term" value="F:protein kinase activator activity"/>
    <property type="evidence" value="ECO:0007669"/>
    <property type="project" value="TreeGrafter"/>
</dbReference>
<accession>A0A3B6VN12</accession>
<dbReference type="InterPro" id="IPR016152">
    <property type="entry name" value="PTrfase/Anion_transptr"/>
</dbReference>
<dbReference type="Gene3D" id="3.40.930.10">
    <property type="entry name" value="Mannitol-specific EII, Chain A"/>
    <property type="match status" value="1"/>
</dbReference>
<dbReference type="Proteomes" id="UP000010793">
    <property type="component" value="Chromosome"/>
</dbReference>
<evidence type="ECO:0000313" key="3">
    <source>
        <dbReference type="Proteomes" id="UP000010793"/>
    </source>
</evidence>
<dbReference type="InterPro" id="IPR002178">
    <property type="entry name" value="PTS_EIIA_type-2_dom"/>
</dbReference>
<sequence>MMSLNEILDDIKKSYIILDLKANNKQEAISEMLIYAESNGLRINISKTIECMFKKENIISSGLGYGVAFPHLRTKEVQENELIFAISKPGINYYALDQKPVHLLTMFLTPIDKSDKYLQLLSLMTKISKLSMYTVLLLESKTQEEFKNKLSDMVKDIIGGK</sequence>
<dbReference type="SUPFAM" id="SSF55804">
    <property type="entry name" value="Phoshotransferase/anion transport protein"/>
    <property type="match status" value="1"/>
</dbReference>
<dbReference type="KEGG" id="bpip:BPP43_10345"/>